<comment type="subcellular location">
    <subcellularLocation>
        <location evidence="1">Cell membrane</location>
        <topology evidence="1">Multi-pass membrane protein</topology>
    </subcellularLocation>
</comment>
<gene>
    <name evidence="10" type="primary">ybhR</name>
    <name evidence="10" type="ORF">DSCA_60500</name>
</gene>
<feature type="transmembrane region" description="Helical" evidence="8">
    <location>
        <begin position="290"/>
        <end position="310"/>
    </location>
</feature>
<keyword evidence="4" id="KW-1003">Cell membrane</keyword>
<dbReference type="GO" id="GO:0140359">
    <property type="term" value="F:ABC-type transporter activity"/>
    <property type="evidence" value="ECO:0007669"/>
    <property type="project" value="InterPro"/>
</dbReference>
<accession>A0A5K7YUX8</accession>
<dbReference type="Pfam" id="PF12698">
    <property type="entry name" value="ABC2_membrane_3"/>
    <property type="match status" value="1"/>
</dbReference>
<name>A0A5K7YUX8_9BACT</name>
<evidence type="ECO:0000256" key="2">
    <source>
        <dbReference type="ARBA" id="ARBA00007783"/>
    </source>
</evidence>
<organism evidence="10 11">
    <name type="scientific">Desulfosarcina alkanivorans</name>
    <dbReference type="NCBI Taxonomy" id="571177"/>
    <lineage>
        <taxon>Bacteria</taxon>
        <taxon>Pseudomonadati</taxon>
        <taxon>Thermodesulfobacteriota</taxon>
        <taxon>Desulfobacteria</taxon>
        <taxon>Desulfobacterales</taxon>
        <taxon>Desulfosarcinaceae</taxon>
        <taxon>Desulfosarcina</taxon>
    </lineage>
</organism>
<evidence type="ECO:0000256" key="3">
    <source>
        <dbReference type="ARBA" id="ARBA00022448"/>
    </source>
</evidence>
<reference evidence="10 11" key="1">
    <citation type="submission" date="2019-11" db="EMBL/GenBank/DDBJ databases">
        <title>Comparative genomics of hydrocarbon-degrading Desulfosarcina strains.</title>
        <authorList>
            <person name="Watanabe M."/>
            <person name="Kojima H."/>
            <person name="Fukui M."/>
        </authorList>
    </citation>
    <scope>NUCLEOTIDE SEQUENCE [LARGE SCALE GENOMIC DNA]</scope>
    <source>
        <strain evidence="10 11">PL12</strain>
    </source>
</reference>
<dbReference type="GO" id="GO:0005886">
    <property type="term" value="C:plasma membrane"/>
    <property type="evidence" value="ECO:0007669"/>
    <property type="project" value="UniProtKB-SubCell"/>
</dbReference>
<keyword evidence="7 8" id="KW-0472">Membrane</keyword>
<evidence type="ECO:0000259" key="9">
    <source>
        <dbReference type="PROSITE" id="PS51012"/>
    </source>
</evidence>
<keyword evidence="6 8" id="KW-1133">Transmembrane helix</keyword>
<keyword evidence="11" id="KW-1185">Reference proteome</keyword>
<dbReference type="InterPro" id="IPR047817">
    <property type="entry name" value="ABC2_TM_bact-type"/>
</dbReference>
<evidence type="ECO:0000256" key="4">
    <source>
        <dbReference type="ARBA" id="ARBA00022475"/>
    </source>
</evidence>
<dbReference type="OrthoDB" id="9808686at2"/>
<keyword evidence="3" id="KW-0813">Transport</keyword>
<protein>
    <submittedName>
        <fullName evidence="10">Transport permease protein</fullName>
    </submittedName>
</protein>
<dbReference type="AlphaFoldDB" id="A0A5K7YUX8"/>
<feature type="domain" description="ABC transmembrane type-2" evidence="9">
    <location>
        <begin position="146"/>
        <end position="371"/>
    </location>
</feature>
<comment type="similarity">
    <text evidence="2">Belongs to the ABC-2 integral membrane protein family.</text>
</comment>
<evidence type="ECO:0000256" key="8">
    <source>
        <dbReference type="SAM" id="Phobius"/>
    </source>
</evidence>
<evidence type="ECO:0000313" key="10">
    <source>
        <dbReference type="EMBL" id="BBO72120.1"/>
    </source>
</evidence>
<evidence type="ECO:0000256" key="7">
    <source>
        <dbReference type="ARBA" id="ARBA00023136"/>
    </source>
</evidence>
<sequence>MILRIRQMLVKEFLQMFRDTRMRLVVLVMPLVQLTVLAFALTTDVKNISTAVVDPDHTAESRDLVSSFSGGGYFHITHRFATDSHVRRLMDAGTVRAVIRIPQGFSADLRAGRTVALQLIVDGTLSNDSAITLSYASQAIATFNRRRATGWSAAPPADPAAVEVRIRAWYNPNLESKYYYVPGLIAVMLILIGLVLTSMAIVREKEIGTIEQVMVTPIRRVEFIIGKTLPFLLTGMVTMTMMFIIARFLFDIRIQGSVTLLYATAGIYILGNLGLALLVSVTARTQQQALLTAFLILMPTILLSGFIFPIRNMPDPVQWATIVNPMRWFLQILHGIVVKGVGIRTLWLPIIAQIALAGGFLALAVGRFKKTLE</sequence>
<keyword evidence="5 8" id="KW-0812">Transmembrane</keyword>
<dbReference type="RefSeq" id="WP_155319874.1">
    <property type="nucleotide sequence ID" value="NZ_AP021874.1"/>
</dbReference>
<feature type="transmembrane region" description="Helical" evidence="8">
    <location>
        <begin position="229"/>
        <end position="250"/>
    </location>
</feature>
<dbReference type="PANTHER" id="PTHR30294:SF29">
    <property type="entry name" value="MULTIDRUG ABC TRANSPORTER PERMEASE YBHS-RELATED"/>
    <property type="match status" value="1"/>
</dbReference>
<dbReference type="KEGG" id="dalk:DSCA_60500"/>
<dbReference type="PANTHER" id="PTHR30294">
    <property type="entry name" value="MEMBRANE COMPONENT OF ABC TRANSPORTER YHHJ-RELATED"/>
    <property type="match status" value="1"/>
</dbReference>
<feature type="transmembrane region" description="Helical" evidence="8">
    <location>
        <begin position="262"/>
        <end position="283"/>
    </location>
</feature>
<evidence type="ECO:0000256" key="5">
    <source>
        <dbReference type="ARBA" id="ARBA00022692"/>
    </source>
</evidence>
<evidence type="ECO:0000256" key="1">
    <source>
        <dbReference type="ARBA" id="ARBA00004651"/>
    </source>
</evidence>
<dbReference type="PROSITE" id="PS51012">
    <property type="entry name" value="ABC_TM2"/>
    <property type="match status" value="1"/>
</dbReference>
<dbReference type="Proteomes" id="UP000427906">
    <property type="component" value="Chromosome"/>
</dbReference>
<dbReference type="Gene3D" id="3.40.1710.10">
    <property type="entry name" value="abc type-2 transporter like domain"/>
    <property type="match status" value="1"/>
</dbReference>
<dbReference type="EMBL" id="AP021874">
    <property type="protein sequence ID" value="BBO72120.1"/>
    <property type="molecule type" value="Genomic_DNA"/>
</dbReference>
<evidence type="ECO:0000313" key="11">
    <source>
        <dbReference type="Proteomes" id="UP000427906"/>
    </source>
</evidence>
<feature type="transmembrane region" description="Helical" evidence="8">
    <location>
        <begin position="346"/>
        <end position="366"/>
    </location>
</feature>
<proteinExistence type="inferred from homology"/>
<evidence type="ECO:0000256" key="6">
    <source>
        <dbReference type="ARBA" id="ARBA00022989"/>
    </source>
</evidence>
<feature type="transmembrane region" description="Helical" evidence="8">
    <location>
        <begin position="178"/>
        <end position="202"/>
    </location>
</feature>
<dbReference type="InterPro" id="IPR051449">
    <property type="entry name" value="ABC-2_transporter_component"/>
</dbReference>
<dbReference type="InterPro" id="IPR013525">
    <property type="entry name" value="ABC2_TM"/>
</dbReference>